<name>A0A448XD47_9PLAT</name>
<keyword evidence="4" id="KW-1185">Reference proteome</keyword>
<evidence type="ECO:0000313" key="4">
    <source>
        <dbReference type="Proteomes" id="UP000784294"/>
    </source>
</evidence>
<reference evidence="3" key="1">
    <citation type="submission" date="2018-11" db="EMBL/GenBank/DDBJ databases">
        <authorList>
            <consortium name="Pathogen Informatics"/>
        </authorList>
    </citation>
    <scope>NUCLEOTIDE SEQUENCE</scope>
</reference>
<evidence type="ECO:0000256" key="1">
    <source>
        <dbReference type="SAM" id="MobiDB-lite"/>
    </source>
</evidence>
<gene>
    <name evidence="3" type="ORF">PXEA_LOCUS27298</name>
</gene>
<dbReference type="EMBL" id="CAAALY010246560">
    <property type="protein sequence ID" value="VEL33858.1"/>
    <property type="molecule type" value="Genomic_DNA"/>
</dbReference>
<feature type="region of interest" description="Disordered" evidence="1">
    <location>
        <begin position="52"/>
        <end position="72"/>
    </location>
</feature>
<dbReference type="AlphaFoldDB" id="A0A448XD47"/>
<comment type="caution">
    <text evidence="3">The sequence shown here is derived from an EMBL/GenBank/DDBJ whole genome shotgun (WGS) entry which is preliminary data.</text>
</comment>
<proteinExistence type="predicted"/>
<dbReference type="Proteomes" id="UP000784294">
    <property type="component" value="Unassembled WGS sequence"/>
</dbReference>
<feature type="domain" description="Matrix-remodeling-associated protein 7 helical" evidence="2">
    <location>
        <begin position="148"/>
        <end position="208"/>
    </location>
</feature>
<evidence type="ECO:0000259" key="2">
    <source>
        <dbReference type="Pfam" id="PF25473"/>
    </source>
</evidence>
<accession>A0A448XD47</accession>
<dbReference type="InterPro" id="IPR057534">
    <property type="entry name" value="MXRA7_helical"/>
</dbReference>
<sequence>MIKTVSIDTPNAMLSDQLEAFEELQETARQKLGLPKSKVLCPFMAAFKLAQAEEESRKESGNTATEKHEPDDLELLSPQIGQAAKLLFNPLILNDSSKEDDSNLSIDLGASSQLSAKYDITSKDVEDALSLSAELADPDYEDTSDHFVSRIKRVRNSRHISLFTEEEIAEEKRIRQQQLSKMFEMISNEPDRFGVTSLSEIEHQLALYT</sequence>
<evidence type="ECO:0000313" key="3">
    <source>
        <dbReference type="EMBL" id="VEL33858.1"/>
    </source>
</evidence>
<feature type="compositionally biased region" description="Basic and acidic residues" evidence="1">
    <location>
        <begin position="54"/>
        <end position="70"/>
    </location>
</feature>
<organism evidence="3 4">
    <name type="scientific">Protopolystoma xenopodis</name>
    <dbReference type="NCBI Taxonomy" id="117903"/>
    <lineage>
        <taxon>Eukaryota</taxon>
        <taxon>Metazoa</taxon>
        <taxon>Spiralia</taxon>
        <taxon>Lophotrochozoa</taxon>
        <taxon>Platyhelminthes</taxon>
        <taxon>Monogenea</taxon>
        <taxon>Polyopisthocotylea</taxon>
        <taxon>Polystomatidea</taxon>
        <taxon>Polystomatidae</taxon>
        <taxon>Protopolystoma</taxon>
    </lineage>
</organism>
<dbReference type="Pfam" id="PF25473">
    <property type="entry name" value="MXRA7_helical"/>
    <property type="match status" value="1"/>
</dbReference>
<protein>
    <recommendedName>
        <fullName evidence="2">Matrix-remodeling-associated protein 7 helical domain-containing protein</fullName>
    </recommendedName>
</protein>
<dbReference type="OrthoDB" id="5983600at2759"/>